<dbReference type="InterPro" id="IPR008258">
    <property type="entry name" value="Transglycosylase_SLT_dom_1"/>
</dbReference>
<dbReference type="Pfam" id="PF14718">
    <property type="entry name" value="SLT_L"/>
    <property type="match status" value="1"/>
</dbReference>
<keyword evidence="8" id="KW-1185">Reference proteome</keyword>
<dbReference type="InterPro" id="IPR037061">
    <property type="entry name" value="Lytic_TGlycoase_superhlx_L_sf"/>
</dbReference>
<organism evidence="7 8">
    <name type="scientific">Natronospira elongata</name>
    <dbReference type="NCBI Taxonomy" id="3110268"/>
    <lineage>
        <taxon>Bacteria</taxon>
        <taxon>Pseudomonadati</taxon>
        <taxon>Pseudomonadota</taxon>
        <taxon>Gammaproteobacteria</taxon>
        <taxon>Natronospirales</taxon>
        <taxon>Natronospiraceae</taxon>
        <taxon>Natronospira</taxon>
    </lineage>
</organism>
<feature type="chain" id="PRO_5042883713" evidence="4">
    <location>
        <begin position="31"/>
        <end position="671"/>
    </location>
</feature>
<dbReference type="InterPro" id="IPR012289">
    <property type="entry name" value="Lytic_TGlycosylase_superhlx_L"/>
</dbReference>
<evidence type="ECO:0000256" key="2">
    <source>
        <dbReference type="ARBA" id="ARBA00022729"/>
    </source>
</evidence>
<dbReference type="Pfam" id="PF01464">
    <property type="entry name" value="SLT"/>
    <property type="match status" value="1"/>
</dbReference>
<feature type="domain" description="Transglycosylase SLT" evidence="5">
    <location>
        <begin position="483"/>
        <end position="594"/>
    </location>
</feature>
<evidence type="ECO:0000259" key="6">
    <source>
        <dbReference type="Pfam" id="PF14718"/>
    </source>
</evidence>
<feature type="region of interest" description="Disordered" evidence="3">
    <location>
        <begin position="648"/>
        <end position="671"/>
    </location>
</feature>
<dbReference type="PANTHER" id="PTHR37423">
    <property type="entry name" value="SOLUBLE LYTIC MUREIN TRANSGLYCOSYLASE-RELATED"/>
    <property type="match status" value="1"/>
</dbReference>
<dbReference type="AlphaFoldDB" id="A0AAP6JEJ2"/>
<dbReference type="PROSITE" id="PS51257">
    <property type="entry name" value="PROKAR_LIPOPROTEIN"/>
    <property type="match status" value="1"/>
</dbReference>
<dbReference type="Proteomes" id="UP001302316">
    <property type="component" value="Unassembled WGS sequence"/>
</dbReference>
<evidence type="ECO:0000256" key="3">
    <source>
        <dbReference type="SAM" id="MobiDB-lite"/>
    </source>
</evidence>
<keyword evidence="2 4" id="KW-0732">Signal</keyword>
<protein>
    <submittedName>
        <fullName evidence="7">Transglycosylase SLT domain-containing protein</fullName>
    </submittedName>
</protein>
<evidence type="ECO:0000313" key="7">
    <source>
        <dbReference type="EMBL" id="MEA5445116.1"/>
    </source>
</evidence>
<dbReference type="InterPro" id="IPR008939">
    <property type="entry name" value="Lytic_TGlycosylase_superhlx_U"/>
</dbReference>
<reference evidence="7 8" key="1">
    <citation type="submission" date="2023-12" db="EMBL/GenBank/DDBJ databases">
        <title>Whole-genome sequencing of halo(alkali)philic microorganisms from hypersaline lakes.</title>
        <authorList>
            <person name="Sorokin D.Y."/>
            <person name="Merkel A.Y."/>
            <person name="Messina E."/>
            <person name="Yakimov M."/>
        </authorList>
    </citation>
    <scope>NUCLEOTIDE SEQUENCE [LARGE SCALE GENOMIC DNA]</scope>
    <source>
        <strain evidence="7 8">AB-CW1</strain>
    </source>
</reference>
<proteinExistence type="inferred from homology"/>
<dbReference type="SUPFAM" id="SSF53955">
    <property type="entry name" value="Lysozyme-like"/>
    <property type="match status" value="1"/>
</dbReference>
<dbReference type="GO" id="GO:0000270">
    <property type="term" value="P:peptidoglycan metabolic process"/>
    <property type="evidence" value="ECO:0007669"/>
    <property type="project" value="InterPro"/>
</dbReference>
<dbReference type="Gene3D" id="1.10.530.10">
    <property type="match status" value="1"/>
</dbReference>
<name>A0AAP6JEJ2_9GAMM</name>
<feature type="signal peptide" evidence="4">
    <location>
        <begin position="1"/>
        <end position="30"/>
    </location>
</feature>
<feature type="domain" description="Lytic transglycosylase superhelical linker" evidence="6">
    <location>
        <begin position="403"/>
        <end position="463"/>
    </location>
</feature>
<dbReference type="GO" id="GO:0008933">
    <property type="term" value="F:peptidoglycan lytic transglycosylase activity"/>
    <property type="evidence" value="ECO:0007669"/>
    <property type="project" value="InterPro"/>
</dbReference>
<evidence type="ECO:0000259" key="5">
    <source>
        <dbReference type="Pfam" id="PF01464"/>
    </source>
</evidence>
<dbReference type="GO" id="GO:0042597">
    <property type="term" value="C:periplasmic space"/>
    <property type="evidence" value="ECO:0007669"/>
    <property type="project" value="InterPro"/>
</dbReference>
<dbReference type="RefSeq" id="WP_346050747.1">
    <property type="nucleotide sequence ID" value="NZ_JAYGII010000006.1"/>
</dbReference>
<dbReference type="PROSITE" id="PS00922">
    <property type="entry name" value="TRANSGLYCOSYLASE"/>
    <property type="match status" value="1"/>
</dbReference>
<dbReference type="GO" id="GO:0004553">
    <property type="term" value="F:hydrolase activity, hydrolyzing O-glycosyl compounds"/>
    <property type="evidence" value="ECO:0007669"/>
    <property type="project" value="InterPro"/>
</dbReference>
<gene>
    <name evidence="7" type="ORF">VCB98_04685</name>
</gene>
<dbReference type="SUPFAM" id="SSF48435">
    <property type="entry name" value="Bacterial muramidases"/>
    <property type="match status" value="1"/>
</dbReference>
<dbReference type="PANTHER" id="PTHR37423:SF5">
    <property type="entry name" value="SOLUBLE LYTIC MUREIN TRANSGLYCOSYLASE"/>
    <property type="match status" value="1"/>
</dbReference>
<dbReference type="InterPro" id="IPR023346">
    <property type="entry name" value="Lysozyme-like_dom_sf"/>
</dbReference>
<evidence type="ECO:0000256" key="4">
    <source>
        <dbReference type="SAM" id="SignalP"/>
    </source>
</evidence>
<comment type="similarity">
    <text evidence="1">Belongs to the transglycosylase Slt family.</text>
</comment>
<sequence>MTSPLGKSWPRSCWPMLFVLALSCLPGAHAKAFGDAAIRDYTQQILAGEELPHPGLLFSHHPAMPWLEKAWMRPRLAELDDGEVERFISRHRERPFASDFRREWLLALGRAERWQAFRRHYRGERDQALQCLAMRGRLARSDKDQVLDQAAALWLTGRNLPADCDPLFRQARQVGIITDFMVAERYRLALRNDNLALAERLAPDVGTEAVRRVTRLRAIRAQPRTVITAIDPASAPAQDREDLLAAIKRLARRAPREARQSWEQALADGLKTSDREAFLLTRRLALEAARQHLPEAEQWLSESSANDGFIRAWRIRNALRLEDWEAVLAAIDSHPDDDSRQWQYWRARALEQLGRNKAALAIYQRLGRQQDYYGLLASKRTGEIPRPSLRPIEVKPSELDSLSETAELQLARTLLTLDWPQAARQEWRNAVAQRDREGRCQAAVLAAQWAWNSEAVITAARAGCRGDMVVDYPLAFAEWLQPAAEELSLDSAWAWSIMRAESLFMPDARSHVGALGLMQLMPATARDVARELDLPLNGTQDILQPEQNVRLGTGYLRKMLDRFDDHPLVATAAYNAGPHRAESWLPENGHLDGDIWAEIIPFQETRRYIRRVMRHSIGYDLRLDNGEGALARRLRPVGRTLPQLACNALEPGTTENSSGEGDSKGQDTGIC</sequence>
<comment type="caution">
    <text evidence="7">The sequence shown here is derived from an EMBL/GenBank/DDBJ whole genome shotgun (WGS) entry which is preliminary data.</text>
</comment>
<dbReference type="Gene3D" id="1.10.1240.20">
    <property type="entry name" value="Lytic transglycosylase, superhelical linker domain"/>
    <property type="match status" value="1"/>
</dbReference>
<dbReference type="GO" id="GO:0016020">
    <property type="term" value="C:membrane"/>
    <property type="evidence" value="ECO:0007669"/>
    <property type="project" value="InterPro"/>
</dbReference>
<evidence type="ECO:0000256" key="1">
    <source>
        <dbReference type="ARBA" id="ARBA00007734"/>
    </source>
</evidence>
<dbReference type="EMBL" id="JAYGII010000006">
    <property type="protein sequence ID" value="MEA5445116.1"/>
    <property type="molecule type" value="Genomic_DNA"/>
</dbReference>
<accession>A0AAP6JEJ2</accession>
<dbReference type="Gene3D" id="1.25.20.10">
    <property type="entry name" value="Bacterial muramidases"/>
    <property type="match status" value="1"/>
</dbReference>
<dbReference type="CDD" id="cd13401">
    <property type="entry name" value="Slt70-like"/>
    <property type="match status" value="1"/>
</dbReference>
<evidence type="ECO:0000313" key="8">
    <source>
        <dbReference type="Proteomes" id="UP001302316"/>
    </source>
</evidence>
<dbReference type="InterPro" id="IPR000189">
    <property type="entry name" value="Transglyc_AS"/>
</dbReference>